<dbReference type="SUPFAM" id="SSF52047">
    <property type="entry name" value="RNI-like"/>
    <property type="match status" value="1"/>
</dbReference>
<dbReference type="InterPro" id="IPR001810">
    <property type="entry name" value="F-box_dom"/>
</dbReference>
<evidence type="ECO:0000259" key="1">
    <source>
        <dbReference type="PROSITE" id="PS50181"/>
    </source>
</evidence>
<dbReference type="InterPro" id="IPR036047">
    <property type="entry name" value="F-box-like_dom_sf"/>
</dbReference>
<dbReference type="CDD" id="cd22160">
    <property type="entry name" value="F-box_AtFBL13-like"/>
    <property type="match status" value="1"/>
</dbReference>
<evidence type="ECO:0000313" key="3">
    <source>
        <dbReference type="Proteomes" id="UP001190926"/>
    </source>
</evidence>
<dbReference type="InterPro" id="IPR055357">
    <property type="entry name" value="LRR_At1g61320_AtMIF1"/>
</dbReference>
<dbReference type="Pfam" id="PF00646">
    <property type="entry name" value="F-box"/>
    <property type="match status" value="1"/>
</dbReference>
<dbReference type="Gene3D" id="1.20.1280.50">
    <property type="match status" value="1"/>
</dbReference>
<proteinExistence type="predicted"/>
<dbReference type="PROSITE" id="PS50181">
    <property type="entry name" value="FBOX"/>
    <property type="match status" value="1"/>
</dbReference>
<protein>
    <recommendedName>
        <fullName evidence="1">F-box domain-containing protein</fullName>
    </recommendedName>
</protein>
<sequence>MCCRWDLVAGGKLNNMSSSFPTGATICSQDMASSVVTRSLWLVVCGSAVFALLRRRKRGKGYRHSVVHKDIISQLPDDILVSIIARTPTRSAVSTSILSKRWRTLYKSASNFKLCCSDLLSRCTLAPHDSDFQLIIHRLERFLQLCSGSKIISFQLKICLTKSYANQFEQCIYSLGKLGVEELILHLSCCTKPSYLPFSCHLLSELPSLKYLLLGTCSLLPNLKSICNSLQILHLTFVTIVPGSLECILSNCLGLHSLSIRDSHCPTKLCFHGPDLQLKTLIMEYCEGTTEIEFYASNLATFEFQNLEMVNFVFGHVPQLETIYLSFKCKNIMSYVFGKLCEDSPRLKSLTFETEGGFCQSTRHMWMGIKTFCILRRLDLSVYCTPETNLSALTPFLESCPLLQEFHLDLRNMEYDQVDVPRKPVLFLSRLRKAEITGFCGTTNEIEFALYILKSAASLEQLRIIRCVKYYRGSGRWRTRSNTPWSGVTRERIEQRLQDQALSKTAQLIIRHET</sequence>
<evidence type="ECO:0000313" key="2">
    <source>
        <dbReference type="EMBL" id="KAH6831988.1"/>
    </source>
</evidence>
<dbReference type="InterPro" id="IPR053772">
    <property type="entry name" value="At1g61320/At1g61330-like"/>
</dbReference>
<dbReference type="InterPro" id="IPR032675">
    <property type="entry name" value="LRR_dom_sf"/>
</dbReference>
<dbReference type="EMBL" id="SDAM02000080">
    <property type="protein sequence ID" value="KAH6831988.1"/>
    <property type="molecule type" value="Genomic_DNA"/>
</dbReference>
<feature type="domain" description="F-box" evidence="1">
    <location>
        <begin position="69"/>
        <end position="115"/>
    </location>
</feature>
<organism evidence="2 3">
    <name type="scientific">Perilla frutescens var. hirtella</name>
    <name type="common">Perilla citriodora</name>
    <name type="synonym">Perilla setoyensis</name>
    <dbReference type="NCBI Taxonomy" id="608512"/>
    <lineage>
        <taxon>Eukaryota</taxon>
        <taxon>Viridiplantae</taxon>
        <taxon>Streptophyta</taxon>
        <taxon>Embryophyta</taxon>
        <taxon>Tracheophyta</taxon>
        <taxon>Spermatophyta</taxon>
        <taxon>Magnoliopsida</taxon>
        <taxon>eudicotyledons</taxon>
        <taxon>Gunneridae</taxon>
        <taxon>Pentapetalae</taxon>
        <taxon>asterids</taxon>
        <taxon>lamiids</taxon>
        <taxon>Lamiales</taxon>
        <taxon>Lamiaceae</taxon>
        <taxon>Nepetoideae</taxon>
        <taxon>Elsholtzieae</taxon>
        <taxon>Perilla</taxon>
    </lineage>
</organism>
<gene>
    <name evidence="2" type="ORF">C2S53_008264</name>
</gene>
<dbReference type="Gene3D" id="3.80.10.10">
    <property type="entry name" value="Ribonuclease Inhibitor"/>
    <property type="match status" value="1"/>
</dbReference>
<accession>A0AAD4JDV6</accession>
<name>A0AAD4JDV6_PERFH</name>
<dbReference type="InterPro" id="IPR053781">
    <property type="entry name" value="F-box_AtFBL13-like"/>
</dbReference>
<dbReference type="SUPFAM" id="SSF81383">
    <property type="entry name" value="F-box domain"/>
    <property type="match status" value="1"/>
</dbReference>
<keyword evidence="3" id="KW-1185">Reference proteome</keyword>
<comment type="caution">
    <text evidence="2">The sequence shown here is derived from an EMBL/GenBank/DDBJ whole genome shotgun (WGS) entry which is preliminary data.</text>
</comment>
<dbReference type="PANTHER" id="PTHR34145">
    <property type="entry name" value="OS02G0105600 PROTEIN"/>
    <property type="match status" value="1"/>
</dbReference>
<dbReference type="AlphaFoldDB" id="A0AAD4JDV6"/>
<dbReference type="PANTHER" id="PTHR34145:SF28">
    <property type="entry name" value="F-BOX DOMAIN-CONTAINING PROTEIN"/>
    <property type="match status" value="1"/>
</dbReference>
<dbReference type="Pfam" id="PF23622">
    <property type="entry name" value="LRR_At1g61320_AtMIF1"/>
    <property type="match status" value="1"/>
</dbReference>
<dbReference type="Proteomes" id="UP001190926">
    <property type="component" value="Unassembled WGS sequence"/>
</dbReference>
<reference evidence="2 3" key="1">
    <citation type="journal article" date="2021" name="Nat. Commun.">
        <title>Incipient diploidization of the medicinal plant Perilla within 10,000 years.</title>
        <authorList>
            <person name="Zhang Y."/>
            <person name="Shen Q."/>
            <person name="Leng L."/>
            <person name="Zhang D."/>
            <person name="Chen S."/>
            <person name="Shi Y."/>
            <person name="Ning Z."/>
            <person name="Chen S."/>
        </authorList>
    </citation>
    <scope>NUCLEOTIDE SEQUENCE [LARGE SCALE GENOMIC DNA]</scope>
    <source>
        <strain evidence="3">cv. PC099</strain>
    </source>
</reference>